<protein>
    <submittedName>
        <fullName evidence="1">Uncharacterized protein</fullName>
    </submittedName>
</protein>
<gene>
    <name evidence="1" type="ORF">LDL_049</name>
</gene>
<evidence type="ECO:0000313" key="2">
    <source>
        <dbReference type="Proteomes" id="UP000030928"/>
    </source>
</evidence>
<sequence>MNNEQVYKSDLTQMLLKYYHYHVPGLIWGQLKNYHDKLGMSYEGMYKTFLYVLEVKGLTFDAKYGIGFVKVFYREGHNYVKKQTVNKPQIKTSGRKIVIKRQKHKPILKKIDLGDLD</sequence>
<dbReference type="GeneID" id="23681252"/>
<dbReference type="KEGG" id="vg:23681252"/>
<evidence type="ECO:0000313" key="1">
    <source>
        <dbReference type="EMBL" id="AIS73907.1"/>
    </source>
</evidence>
<dbReference type="EMBL" id="KM514685">
    <property type="protein sequence ID" value="AIS73907.1"/>
    <property type="molecule type" value="Genomic_DNA"/>
</dbReference>
<organism evidence="1 2">
    <name type="scientific">Lactobacillus phage Ldl1</name>
    <dbReference type="NCBI Taxonomy" id="1552735"/>
    <lineage>
        <taxon>Viruses</taxon>
        <taxon>Duplodnaviria</taxon>
        <taxon>Heunggongvirae</taxon>
        <taxon>Uroviricota</taxon>
        <taxon>Caudoviricetes</taxon>
        <taxon>Tybeckvirinae</taxon>
        <taxon>Lidleunavirus</taxon>
        <taxon>Lidleunavirus Ldl1</taxon>
    </lineage>
</organism>
<reference evidence="1 2" key="1">
    <citation type="journal article" date="2014" name="Appl. Environ. Microbiol.">
        <title>Genome and proteome analysis of bacteriophage Ldl1 reveals the existence of a novel phage group infecting Lactobacillus delbrueckii subsp. Lactis.</title>
        <authorList>
            <person name="Casey E."/>
            <person name="Mahony J."/>
            <person name="Neve H."/>
            <person name="Noben J.P."/>
            <person name="Bello F.D."/>
            <person name="van Sinderen D."/>
        </authorList>
    </citation>
    <scope>NUCLEOTIDE SEQUENCE [LARGE SCALE GENOMIC DNA]</scope>
    <source>
        <strain evidence="1">Ldl1</strain>
    </source>
</reference>
<keyword evidence="2" id="KW-1185">Reference proteome</keyword>
<proteinExistence type="predicted"/>
<dbReference type="Proteomes" id="UP000030928">
    <property type="component" value="Segment"/>
</dbReference>
<dbReference type="RefSeq" id="YP_009126491.1">
    <property type="nucleotide sequence ID" value="NC_026609.1"/>
</dbReference>
<name>A0A0A7DML7_9CAUD</name>
<accession>A0A0A7DML7</accession>